<gene>
    <name evidence="4" type="ORF">KTH89_20190</name>
</gene>
<dbReference type="EMBL" id="JAHQCW010000043">
    <property type="protein sequence ID" value="MBU9738865.1"/>
    <property type="molecule type" value="Genomic_DNA"/>
</dbReference>
<dbReference type="SUPFAM" id="SSF56300">
    <property type="entry name" value="Metallo-dependent phosphatases"/>
    <property type="match status" value="1"/>
</dbReference>
<dbReference type="InterPro" id="IPR029052">
    <property type="entry name" value="Metallo-depent_PP-like"/>
</dbReference>
<dbReference type="Gene3D" id="3.60.21.10">
    <property type="match status" value="1"/>
</dbReference>
<protein>
    <recommendedName>
        <fullName evidence="2">Phosphoesterase</fullName>
        <ecNumber evidence="2">3.1.4.-</ecNumber>
    </recommendedName>
</protein>
<dbReference type="InterPro" id="IPR024654">
    <property type="entry name" value="Calcineurin-like_PHP_lpxH"/>
</dbReference>
<dbReference type="Proteomes" id="UP000712157">
    <property type="component" value="Unassembled WGS sequence"/>
</dbReference>
<evidence type="ECO:0000256" key="1">
    <source>
        <dbReference type="ARBA" id="ARBA00008950"/>
    </source>
</evidence>
<keyword evidence="5" id="KW-1185">Reference proteome</keyword>
<evidence type="ECO:0000259" key="3">
    <source>
        <dbReference type="Pfam" id="PF12850"/>
    </source>
</evidence>
<accession>A0A949K4N8</accession>
<sequence>MKKILIVSDTHRQNGNLLEVIKKVSPIDLLIHLGDAEGSEEYITEQAGCPVEIIAGNNDFFSDLEKEKEIEIGRYKVLLTHGHYYYVSVDAEGIKKEARGRGMDIVMFGHTHRPLVDIDKDIIAVNPGSLSYPRQEGRRPSYVIMDLDAHGEAHFTINYLK</sequence>
<proteinExistence type="inferred from homology"/>
<dbReference type="RefSeq" id="WP_158345699.1">
    <property type="nucleotide sequence ID" value="NZ_JAHQCW010000043.1"/>
</dbReference>
<comment type="caution">
    <text evidence="4">The sequence shown here is derived from an EMBL/GenBank/DDBJ whole genome shotgun (WGS) entry which is preliminary data.</text>
</comment>
<reference evidence="4" key="1">
    <citation type="submission" date="2021-06" db="EMBL/GenBank/DDBJ databases">
        <title>Description of novel taxa of the family Lachnospiraceae.</title>
        <authorList>
            <person name="Chaplin A.V."/>
            <person name="Sokolova S.R."/>
            <person name="Pikina A.P."/>
            <person name="Korzhanova M."/>
            <person name="Belova V."/>
            <person name="Korostin D."/>
            <person name="Efimov B.A."/>
        </authorList>
    </citation>
    <scope>NUCLEOTIDE SEQUENCE</scope>
    <source>
        <strain evidence="4">ASD5720</strain>
    </source>
</reference>
<keyword evidence="2" id="KW-0479">Metal-binding</keyword>
<name>A0A949K4N8_9FIRM</name>
<dbReference type="PANTHER" id="PTHR11124">
    <property type="entry name" value="VACUOLAR SORTING PROTEIN VPS29"/>
    <property type="match status" value="1"/>
</dbReference>
<dbReference type="Pfam" id="PF12850">
    <property type="entry name" value="Metallophos_2"/>
    <property type="match status" value="1"/>
</dbReference>
<comment type="cofactor">
    <cofactor evidence="2">
        <name>a divalent metal cation</name>
        <dbReference type="ChEBI" id="CHEBI:60240"/>
    </cofactor>
</comment>
<evidence type="ECO:0000313" key="4">
    <source>
        <dbReference type="EMBL" id="MBU9738865.1"/>
    </source>
</evidence>
<dbReference type="NCBIfam" id="TIGR00040">
    <property type="entry name" value="yfcE"/>
    <property type="match status" value="1"/>
</dbReference>
<evidence type="ECO:0000256" key="2">
    <source>
        <dbReference type="RuleBase" id="RU362039"/>
    </source>
</evidence>
<dbReference type="GO" id="GO:0046872">
    <property type="term" value="F:metal ion binding"/>
    <property type="evidence" value="ECO:0007669"/>
    <property type="project" value="UniProtKB-KW"/>
</dbReference>
<evidence type="ECO:0000313" key="5">
    <source>
        <dbReference type="Proteomes" id="UP000712157"/>
    </source>
</evidence>
<organism evidence="4 5">
    <name type="scientific">Diplocloster agilis</name>
    <dbReference type="NCBI Taxonomy" id="2850323"/>
    <lineage>
        <taxon>Bacteria</taxon>
        <taxon>Bacillati</taxon>
        <taxon>Bacillota</taxon>
        <taxon>Clostridia</taxon>
        <taxon>Lachnospirales</taxon>
        <taxon>Lachnospiraceae</taxon>
        <taxon>Diplocloster</taxon>
    </lineage>
</organism>
<dbReference type="AlphaFoldDB" id="A0A949K4N8"/>
<dbReference type="GO" id="GO:0016787">
    <property type="term" value="F:hydrolase activity"/>
    <property type="evidence" value="ECO:0007669"/>
    <property type="project" value="UniProtKB-UniRule"/>
</dbReference>
<dbReference type="EC" id="3.1.4.-" evidence="2"/>
<dbReference type="InterPro" id="IPR000979">
    <property type="entry name" value="Phosphodiesterase_MJ0936/Vps29"/>
</dbReference>
<comment type="similarity">
    <text evidence="1 2">Belongs to the metallophosphoesterase superfamily. YfcE family.</text>
</comment>
<feature type="domain" description="Calcineurin-like phosphoesterase" evidence="3">
    <location>
        <begin position="3"/>
        <end position="148"/>
    </location>
</feature>